<protein>
    <submittedName>
        <fullName evidence="1">Uncharacterized protein</fullName>
    </submittedName>
</protein>
<dbReference type="Proteomes" id="UP001165960">
    <property type="component" value="Unassembled WGS sequence"/>
</dbReference>
<evidence type="ECO:0000313" key="2">
    <source>
        <dbReference type="Proteomes" id="UP001165960"/>
    </source>
</evidence>
<name>A0ACC2SKV2_9FUNG</name>
<comment type="caution">
    <text evidence="1">The sequence shown here is derived from an EMBL/GenBank/DDBJ whole genome shotgun (WGS) entry which is preliminary data.</text>
</comment>
<dbReference type="EMBL" id="QTSX02004983">
    <property type="protein sequence ID" value="KAJ9062978.1"/>
    <property type="molecule type" value="Genomic_DNA"/>
</dbReference>
<organism evidence="1 2">
    <name type="scientific">Entomophthora muscae</name>
    <dbReference type="NCBI Taxonomy" id="34485"/>
    <lineage>
        <taxon>Eukaryota</taxon>
        <taxon>Fungi</taxon>
        <taxon>Fungi incertae sedis</taxon>
        <taxon>Zoopagomycota</taxon>
        <taxon>Entomophthoromycotina</taxon>
        <taxon>Entomophthoromycetes</taxon>
        <taxon>Entomophthorales</taxon>
        <taxon>Entomophthoraceae</taxon>
        <taxon>Entomophthora</taxon>
    </lineage>
</organism>
<proteinExistence type="predicted"/>
<sequence length="748" mass="83466">MRVCRLVAKLFLLVSSAVSEECGDGSDVLIKRLEEDCEKLNGNLILQYSHEKDYLESFELQEITGELTICSGISSPLKTNRLVVFACPDYESEDFSQIAAEEVDLEWHEDEDVTFNLEPSVFILRAPSPKNVFGIKGTRLKHVELHSVAETEIRFYDVVSLDYLLCVGYCPLSIFPDLKYVEHMKVLNLKDDFNMGLSKAGKIEIQGMSASQSVHFINLETVEEYIQVNSELKLFSAPRLAWGRLVFLKEVKSLDLNESLGWNGTAVFNFKKACDMYFMRFANLGLAFNFKYPCKHDCSRLSTPLKFKYQKFCDKFGTIEINQHSPKSYTLDEATTLIGDLIITNYNSFSAPKLHSLTGNITIINSNAFHSPLTEMIGNLNILNSNSFSAPNLKIITGNLINTNSTNFSAPNLTTIQGSLTTRNSSSLNVPNLKEITGNLTIFDSNSFSAPNLKTIQANLIIANSSSFSASSLEVSGSVSIESSNDFSLSSLNEINGNLKVTNSTCSSAQALFHLNKATNIHFQHQTNNLEFKSLKYIDTLRISQSSLKRITGITATSMEDLVIKDCPQLSNIPFSDLEIINNVYLAKLGVEDLTHIFPLSFTATNSVTITNFTHDRIYLHLLSAGKLILKDNTNLETFHLEAEHLNTPLKSINNPGLRAVISKDMKITYKLQNNIFKVFAASTLKEIHKQGDHNTVDIRYPDTDVTPERSYRSTKGVDPKANILKAYIIFVLPSAALATIGIILYLK</sequence>
<keyword evidence="2" id="KW-1185">Reference proteome</keyword>
<evidence type="ECO:0000313" key="1">
    <source>
        <dbReference type="EMBL" id="KAJ9062978.1"/>
    </source>
</evidence>
<gene>
    <name evidence="1" type="ORF">DSO57_1004923</name>
</gene>
<accession>A0ACC2SKV2</accession>
<reference evidence="1" key="1">
    <citation type="submission" date="2022-04" db="EMBL/GenBank/DDBJ databases">
        <title>Genome of the entomopathogenic fungus Entomophthora muscae.</title>
        <authorList>
            <person name="Elya C."/>
            <person name="Lovett B.R."/>
            <person name="Lee E."/>
            <person name="Macias A.M."/>
            <person name="Hajek A.E."/>
            <person name="De Bivort B.L."/>
            <person name="Kasson M.T."/>
            <person name="De Fine Licht H.H."/>
            <person name="Stajich J.E."/>
        </authorList>
    </citation>
    <scope>NUCLEOTIDE SEQUENCE</scope>
    <source>
        <strain evidence="1">Berkeley</strain>
    </source>
</reference>